<sequence length="494" mass="55929">MLPVRVTEKHGETGFSCLVIGEMFLAGRSDSDYLAASDFVDNERMLVMSLRPPEQRRAMEPKLEMSELGISSLRLGMLELANGVGHSVFHRRGHANFHSVVGHVVNLVESSIKSVMDGTRFVGPESKTFSLLMSKQLRVFRMRVSQINHGSERVGRGIDNPTPPMVKAGSTADDGLRELGQVQEPFARSTKSLPKKFKSSVLPLQLSLHRPEYRPVQPATIYKILNSKIIPRFADDSYDVRLEKEFLNNIRKLVDDMDLARSMFSTENQSDQSGQKLFEGGAKYKNFLNSEIAKTLRLKEKHEDSIQNNMHKSWATLGGAFASTNAFGGLFELFGIQNLVAPQVESAKLYLSLSALLSVLTKPAKYTDLMLSQNSSDRVRSPIDPTGQLITPFKYFCDHVLQRMMDNIRSTKYQGKHLIELLLSIPYQFEVDCTKLQQAYNDANWRSKQDYTFKKPTEDEIVSWTLHKGKLRKYMAQQLETDRGAIAKRERALK</sequence>
<dbReference type="Proteomes" id="UP000019763">
    <property type="component" value="Unassembled WGS sequence"/>
</dbReference>
<evidence type="ECO:0000313" key="2">
    <source>
        <dbReference type="Proteomes" id="UP000019763"/>
    </source>
</evidence>
<name>A0A023BC29_GRENI</name>
<reference evidence="1" key="1">
    <citation type="submission" date="2013-12" db="EMBL/GenBank/DDBJ databases">
        <authorList>
            <person name="Omoto C.K."/>
            <person name="Sibley D."/>
            <person name="Venepally P."/>
            <person name="Hadjithomas M."/>
            <person name="Karamycheva S."/>
            <person name="Brunk B."/>
            <person name="Roos D."/>
            <person name="Caler E."/>
            <person name="Lorenzi H."/>
        </authorList>
    </citation>
    <scope>NUCLEOTIDE SEQUENCE</scope>
</reference>
<comment type="caution">
    <text evidence="1">The sequence shown here is derived from an EMBL/GenBank/DDBJ whole genome shotgun (WGS) entry which is preliminary data.</text>
</comment>
<dbReference type="VEuPathDB" id="CryptoDB:GNI_018120"/>
<organism evidence="1 2">
    <name type="scientific">Gregarina niphandrodes</name>
    <name type="common">Septate eugregarine</name>
    <dbReference type="NCBI Taxonomy" id="110365"/>
    <lineage>
        <taxon>Eukaryota</taxon>
        <taxon>Sar</taxon>
        <taxon>Alveolata</taxon>
        <taxon>Apicomplexa</taxon>
        <taxon>Conoidasida</taxon>
        <taxon>Gregarinasina</taxon>
        <taxon>Eugregarinorida</taxon>
        <taxon>Gregarinidae</taxon>
        <taxon>Gregarina</taxon>
    </lineage>
</organism>
<dbReference type="EMBL" id="AFNH02000133">
    <property type="protein sequence ID" value="EZG81818.1"/>
    <property type="molecule type" value="Genomic_DNA"/>
</dbReference>
<dbReference type="AlphaFoldDB" id="A0A023BC29"/>
<protein>
    <submittedName>
        <fullName evidence="1">Uncharacterized protein</fullName>
    </submittedName>
</protein>
<keyword evidence="2" id="KW-1185">Reference proteome</keyword>
<accession>A0A023BC29</accession>
<gene>
    <name evidence="1" type="ORF">GNI_018120</name>
</gene>
<dbReference type="GeneID" id="22910912"/>
<dbReference type="RefSeq" id="XP_011134185.1">
    <property type="nucleotide sequence ID" value="XM_011135883.1"/>
</dbReference>
<evidence type="ECO:0000313" key="1">
    <source>
        <dbReference type="EMBL" id="EZG81818.1"/>
    </source>
</evidence>
<proteinExistence type="predicted"/>